<gene>
    <name evidence="1" type="ORF">GCM10023147_26250</name>
</gene>
<dbReference type="Proteomes" id="UP001500635">
    <property type="component" value="Unassembled WGS sequence"/>
</dbReference>
<evidence type="ECO:0000313" key="1">
    <source>
        <dbReference type="EMBL" id="GAA4394334.1"/>
    </source>
</evidence>
<name>A0ABP8JQR7_9ACTN</name>
<proteinExistence type="predicted"/>
<organism evidence="1 2">
    <name type="scientific">Tsukamurella soli</name>
    <dbReference type="NCBI Taxonomy" id="644556"/>
    <lineage>
        <taxon>Bacteria</taxon>
        <taxon>Bacillati</taxon>
        <taxon>Actinomycetota</taxon>
        <taxon>Actinomycetes</taxon>
        <taxon>Mycobacteriales</taxon>
        <taxon>Tsukamurellaceae</taxon>
        <taxon>Tsukamurella</taxon>
    </lineage>
</organism>
<comment type="caution">
    <text evidence="1">The sequence shown here is derived from an EMBL/GenBank/DDBJ whole genome shotgun (WGS) entry which is preliminary data.</text>
</comment>
<protein>
    <submittedName>
        <fullName evidence="1">Uncharacterized protein</fullName>
    </submittedName>
</protein>
<evidence type="ECO:0000313" key="2">
    <source>
        <dbReference type="Proteomes" id="UP001500635"/>
    </source>
</evidence>
<dbReference type="RefSeq" id="WP_344996362.1">
    <property type="nucleotide sequence ID" value="NZ_BAABFR010000037.1"/>
</dbReference>
<keyword evidence="2" id="KW-1185">Reference proteome</keyword>
<sequence>MGEIREYLEAKQIQAQAAAEASGADADRATVAWYRNTLRHLDETETAMTAIREQVLAMVPVPPTRDVVTGSAIAEALEQLLAEVRAAAAAIPPPRKTRGNLS</sequence>
<accession>A0ABP8JQR7</accession>
<reference evidence="2" key="1">
    <citation type="journal article" date="2019" name="Int. J. Syst. Evol. Microbiol.">
        <title>The Global Catalogue of Microorganisms (GCM) 10K type strain sequencing project: providing services to taxonomists for standard genome sequencing and annotation.</title>
        <authorList>
            <consortium name="The Broad Institute Genomics Platform"/>
            <consortium name="The Broad Institute Genome Sequencing Center for Infectious Disease"/>
            <person name="Wu L."/>
            <person name="Ma J."/>
        </authorList>
    </citation>
    <scope>NUCLEOTIDE SEQUENCE [LARGE SCALE GENOMIC DNA]</scope>
    <source>
        <strain evidence="2">JCM 17688</strain>
    </source>
</reference>
<dbReference type="EMBL" id="BAABFR010000037">
    <property type="protein sequence ID" value="GAA4394334.1"/>
    <property type="molecule type" value="Genomic_DNA"/>
</dbReference>